<dbReference type="Proteomes" id="UP000308600">
    <property type="component" value="Unassembled WGS sequence"/>
</dbReference>
<evidence type="ECO:0000313" key="1">
    <source>
        <dbReference type="EMBL" id="TFK57901.1"/>
    </source>
</evidence>
<evidence type="ECO:0000313" key="2">
    <source>
        <dbReference type="Proteomes" id="UP000308600"/>
    </source>
</evidence>
<keyword evidence="2" id="KW-1185">Reference proteome</keyword>
<organism evidence="1 2">
    <name type="scientific">Pluteus cervinus</name>
    <dbReference type="NCBI Taxonomy" id="181527"/>
    <lineage>
        <taxon>Eukaryota</taxon>
        <taxon>Fungi</taxon>
        <taxon>Dikarya</taxon>
        <taxon>Basidiomycota</taxon>
        <taxon>Agaricomycotina</taxon>
        <taxon>Agaricomycetes</taxon>
        <taxon>Agaricomycetidae</taxon>
        <taxon>Agaricales</taxon>
        <taxon>Pluteineae</taxon>
        <taxon>Pluteaceae</taxon>
        <taxon>Pluteus</taxon>
    </lineage>
</organism>
<gene>
    <name evidence="1" type="ORF">BDN72DRAFT_866388</name>
</gene>
<sequence length="142" mass="16066">MAHSAKLNLLSKFYDYAAKHWGEQVEGCYDDDDNEVSGAVDTFIGKSDHVQLWGQMDYGEKLLARNSVQLESQINARVAWTQETPLMLASRYKHKGVVQWLASYPMLELNITRADGMTALTLAIEGGDDEIVAILRDRRLIY</sequence>
<protein>
    <submittedName>
        <fullName evidence="1">Uncharacterized protein</fullName>
    </submittedName>
</protein>
<reference evidence="1 2" key="1">
    <citation type="journal article" date="2019" name="Nat. Ecol. Evol.">
        <title>Megaphylogeny resolves global patterns of mushroom evolution.</title>
        <authorList>
            <person name="Varga T."/>
            <person name="Krizsan K."/>
            <person name="Foldi C."/>
            <person name="Dima B."/>
            <person name="Sanchez-Garcia M."/>
            <person name="Sanchez-Ramirez S."/>
            <person name="Szollosi G.J."/>
            <person name="Szarkandi J.G."/>
            <person name="Papp V."/>
            <person name="Albert L."/>
            <person name="Andreopoulos W."/>
            <person name="Angelini C."/>
            <person name="Antonin V."/>
            <person name="Barry K.W."/>
            <person name="Bougher N.L."/>
            <person name="Buchanan P."/>
            <person name="Buyck B."/>
            <person name="Bense V."/>
            <person name="Catcheside P."/>
            <person name="Chovatia M."/>
            <person name="Cooper J."/>
            <person name="Damon W."/>
            <person name="Desjardin D."/>
            <person name="Finy P."/>
            <person name="Geml J."/>
            <person name="Haridas S."/>
            <person name="Hughes K."/>
            <person name="Justo A."/>
            <person name="Karasinski D."/>
            <person name="Kautmanova I."/>
            <person name="Kiss B."/>
            <person name="Kocsube S."/>
            <person name="Kotiranta H."/>
            <person name="LaButti K.M."/>
            <person name="Lechner B.E."/>
            <person name="Liimatainen K."/>
            <person name="Lipzen A."/>
            <person name="Lukacs Z."/>
            <person name="Mihaltcheva S."/>
            <person name="Morgado L.N."/>
            <person name="Niskanen T."/>
            <person name="Noordeloos M.E."/>
            <person name="Ohm R.A."/>
            <person name="Ortiz-Santana B."/>
            <person name="Ovrebo C."/>
            <person name="Racz N."/>
            <person name="Riley R."/>
            <person name="Savchenko A."/>
            <person name="Shiryaev A."/>
            <person name="Soop K."/>
            <person name="Spirin V."/>
            <person name="Szebenyi C."/>
            <person name="Tomsovsky M."/>
            <person name="Tulloss R.E."/>
            <person name="Uehling J."/>
            <person name="Grigoriev I.V."/>
            <person name="Vagvolgyi C."/>
            <person name="Papp T."/>
            <person name="Martin F.M."/>
            <person name="Miettinen O."/>
            <person name="Hibbett D.S."/>
            <person name="Nagy L.G."/>
        </authorList>
    </citation>
    <scope>NUCLEOTIDE SEQUENCE [LARGE SCALE GENOMIC DNA]</scope>
    <source>
        <strain evidence="1 2">NL-1719</strain>
    </source>
</reference>
<dbReference type="EMBL" id="ML209892">
    <property type="protein sequence ID" value="TFK57901.1"/>
    <property type="molecule type" value="Genomic_DNA"/>
</dbReference>
<accession>A0ACD2ZX28</accession>
<proteinExistence type="predicted"/>
<name>A0ACD2ZX28_9AGAR</name>